<dbReference type="Proteomes" id="UP000277424">
    <property type="component" value="Unassembled WGS sequence"/>
</dbReference>
<dbReference type="SUPFAM" id="SSF53448">
    <property type="entry name" value="Nucleotide-diphospho-sugar transferases"/>
    <property type="match status" value="1"/>
</dbReference>
<gene>
    <name evidence="2" type="ORF">BCL74_2121</name>
</gene>
<dbReference type="Gene3D" id="3.90.550.10">
    <property type="entry name" value="Spore Coat Polysaccharide Biosynthesis Protein SpsA, Chain A"/>
    <property type="match status" value="1"/>
</dbReference>
<dbReference type="PANTHER" id="PTHR43179:SF7">
    <property type="entry name" value="RHAMNOSYLTRANSFERASE WBBL"/>
    <property type="match status" value="1"/>
</dbReference>
<proteinExistence type="predicted"/>
<evidence type="ECO:0000313" key="2">
    <source>
        <dbReference type="EMBL" id="RKQ70180.1"/>
    </source>
</evidence>
<dbReference type="OrthoDB" id="9783791at2"/>
<dbReference type="EMBL" id="RBIG01000002">
    <property type="protein sequence ID" value="RKQ70180.1"/>
    <property type="molecule type" value="Genomic_DNA"/>
</dbReference>
<dbReference type="RefSeq" id="WP_121219819.1">
    <property type="nucleotide sequence ID" value="NZ_RBIG01000002.1"/>
</dbReference>
<protein>
    <submittedName>
        <fullName evidence="2">GT2 family glycosyltransferase</fullName>
    </submittedName>
</protein>
<keyword evidence="2" id="KW-0808">Transferase</keyword>
<dbReference type="GO" id="GO:0016740">
    <property type="term" value="F:transferase activity"/>
    <property type="evidence" value="ECO:0007669"/>
    <property type="project" value="UniProtKB-KW"/>
</dbReference>
<sequence length="738" mass="81160">MDTLDLELFDMGKGWQIGVLRSAPRLPQDVRLEINRREKPADSLIRSIVDIRAGGARRCYLLFQRSARSRQPVERLCLRGTGLAIDLLPVRPLSSLAEASGLLGERLCLSLINFLVKEAAPRFGLFERGGDTAALRGLLHNMATAYLPVSYHADLSRGKHYVESRLVAPDTRPVTILSIGQDGARVTLTKPVEISRVSNSDFRQGLFLNGQDEQPFRDEIVVMLQGDQALKIAAPNVRGTSMKAFLGRVAEFDMAARLRLREALGTILGKDDPFGPVFAWMQRLQAFGAVTSANARAPFGGGIGLAVPCGDAGIYLRGWLWDPHEALQRFDVVSAYGEKASLLDNLVRIEDEKVGKHFQKNGLPMLREKPGFVAFLPMAKGARHGLQTRAELDFAGGVKIDLMSPVSQMTPRLARDLVLRSVPRERITPEILETLYHPALSALQAECLAGKRIDRVVSFGTQPAKPDVSIVIPLYGRYDFIRAQWMRFAFDPDLKKAELIYVLDKPEDAAEVDSLLRGLHLTFGVPCRLAVNAENYGFAGASNLGASLATAPMLLFLNSDVVPMGHGWLSQMLGFYKATPEIGLLGPKLLFPDGSIQHAGLHFIGSITQWWLNGVYCKGYPADWPAACTSREVPAVTGACMMIARAKYEEVGGISEHYVIGDFEDTDLSLRCRRQGWRNWYMADAALMHMERASIEGHASYSLAPVDAYNGWLHTKLWGADIAALQGAFAGGPLRQVA</sequence>
<dbReference type="InterPro" id="IPR029044">
    <property type="entry name" value="Nucleotide-diphossugar_trans"/>
</dbReference>
<name>A0A420WGQ4_9PROT</name>
<accession>A0A420WGQ4</accession>
<feature type="domain" description="Glycosyltransferase 2-like" evidence="1">
    <location>
        <begin position="469"/>
        <end position="583"/>
    </location>
</feature>
<dbReference type="AlphaFoldDB" id="A0A420WGQ4"/>
<reference evidence="2 3" key="1">
    <citation type="submission" date="2018-10" db="EMBL/GenBank/DDBJ databases">
        <title>Comparative analysis of microorganisms from saline springs in Andes Mountain Range, Colombia.</title>
        <authorList>
            <person name="Rubin E."/>
        </authorList>
    </citation>
    <scope>NUCLEOTIDE SEQUENCE [LARGE SCALE GENOMIC DNA]</scope>
    <source>
        <strain evidence="2 3">USBA 36</strain>
    </source>
</reference>
<dbReference type="PANTHER" id="PTHR43179">
    <property type="entry name" value="RHAMNOSYLTRANSFERASE WBBL"/>
    <property type="match status" value="1"/>
</dbReference>
<dbReference type="InterPro" id="IPR001173">
    <property type="entry name" value="Glyco_trans_2-like"/>
</dbReference>
<evidence type="ECO:0000259" key="1">
    <source>
        <dbReference type="Pfam" id="PF00535"/>
    </source>
</evidence>
<comment type="caution">
    <text evidence="2">The sequence shown here is derived from an EMBL/GenBank/DDBJ whole genome shotgun (WGS) entry which is preliminary data.</text>
</comment>
<organism evidence="2 3">
    <name type="scientific">Oceanibaculum indicum</name>
    <dbReference type="NCBI Taxonomy" id="526216"/>
    <lineage>
        <taxon>Bacteria</taxon>
        <taxon>Pseudomonadati</taxon>
        <taxon>Pseudomonadota</taxon>
        <taxon>Alphaproteobacteria</taxon>
        <taxon>Rhodospirillales</taxon>
        <taxon>Oceanibaculaceae</taxon>
        <taxon>Oceanibaculum</taxon>
    </lineage>
</organism>
<evidence type="ECO:0000313" key="3">
    <source>
        <dbReference type="Proteomes" id="UP000277424"/>
    </source>
</evidence>
<dbReference type="Pfam" id="PF00535">
    <property type="entry name" value="Glycos_transf_2"/>
    <property type="match status" value="1"/>
</dbReference>